<dbReference type="Pfam" id="PF10272">
    <property type="entry name" value="Tmpp129"/>
    <property type="match status" value="1"/>
</dbReference>
<protein>
    <recommendedName>
        <fullName evidence="9">Transmembrane protein 129</fullName>
    </recommendedName>
</protein>
<comment type="caution">
    <text evidence="7">The sequence shown here is derived from an EMBL/GenBank/DDBJ whole genome shotgun (WGS) entry which is preliminary data.</text>
</comment>
<dbReference type="GO" id="GO:0061630">
    <property type="term" value="F:ubiquitin protein ligase activity"/>
    <property type="evidence" value="ECO:0007669"/>
    <property type="project" value="InterPro"/>
</dbReference>
<evidence type="ECO:0000313" key="7">
    <source>
        <dbReference type="EMBL" id="CAL1539664.1"/>
    </source>
</evidence>
<organism evidence="7 8">
    <name type="scientific">Lymnaea stagnalis</name>
    <name type="common">Great pond snail</name>
    <name type="synonym">Helix stagnalis</name>
    <dbReference type="NCBI Taxonomy" id="6523"/>
    <lineage>
        <taxon>Eukaryota</taxon>
        <taxon>Metazoa</taxon>
        <taxon>Spiralia</taxon>
        <taxon>Lophotrochozoa</taxon>
        <taxon>Mollusca</taxon>
        <taxon>Gastropoda</taxon>
        <taxon>Heterobranchia</taxon>
        <taxon>Euthyneura</taxon>
        <taxon>Panpulmonata</taxon>
        <taxon>Hygrophila</taxon>
        <taxon>Lymnaeoidea</taxon>
        <taxon>Lymnaeidae</taxon>
        <taxon>Lymnaea</taxon>
    </lineage>
</organism>
<dbReference type="AlphaFoldDB" id="A0AAV2HZI7"/>
<evidence type="ECO:0000256" key="2">
    <source>
        <dbReference type="ARBA" id="ARBA00007332"/>
    </source>
</evidence>
<reference evidence="7 8" key="1">
    <citation type="submission" date="2024-04" db="EMBL/GenBank/DDBJ databases">
        <authorList>
            <consortium name="Genoscope - CEA"/>
            <person name="William W."/>
        </authorList>
    </citation>
    <scope>NUCLEOTIDE SEQUENCE [LARGE SCALE GENOMIC DNA]</scope>
</reference>
<sequence>MTYGSAVRENDPLYILYSIVYVFFSLCFIAPPTEFVSAGVTVQNIFSHWLGSEDFHFIYYHMKRISATLIVHSFIPLGYYLGLALFAPQLNLFDFDHLATTWTVFFICSLLLPGCTMLLVIYWHQGSWDNHPLAKELQLLGGENDSWRSVASSINVEFRRIDKFTSGIHSRLVAVTDSWIIKTSTYYVYVAHQNDIHLTLSDAEEHSLSYQNQMALQILNITVASIQPGLKPFPIRLNSLELGDLKEKLQAPIRNARNIVIHQSLSDRFLMEFKEVVENNPKYTAPPTMEIEQCIGCMQKTSDVKLQKHCEDPENGNVETRCIQCFCRPMWCLECMGKWFASRQDHLRPETWFASKSPCPTCRARFCVLDVCKIQETQY</sequence>
<evidence type="ECO:0000256" key="3">
    <source>
        <dbReference type="ARBA" id="ARBA00022692"/>
    </source>
</evidence>
<feature type="transmembrane region" description="Helical" evidence="6">
    <location>
        <begin position="99"/>
        <end position="123"/>
    </location>
</feature>
<keyword evidence="3 6" id="KW-0812">Transmembrane</keyword>
<name>A0AAV2HZI7_LYMST</name>
<feature type="transmembrane region" description="Helical" evidence="6">
    <location>
        <begin position="12"/>
        <end position="30"/>
    </location>
</feature>
<accession>A0AAV2HZI7</accession>
<dbReference type="PANTHER" id="PTHR31322">
    <property type="entry name" value="E3 UBIQUITIN-PROTEIN LIGASE TM129"/>
    <property type="match status" value="1"/>
</dbReference>
<evidence type="ECO:0000256" key="6">
    <source>
        <dbReference type="SAM" id="Phobius"/>
    </source>
</evidence>
<dbReference type="GO" id="GO:0016020">
    <property type="term" value="C:membrane"/>
    <property type="evidence" value="ECO:0007669"/>
    <property type="project" value="UniProtKB-SubCell"/>
</dbReference>
<comment type="subcellular location">
    <subcellularLocation>
        <location evidence="1">Membrane</location>
        <topology evidence="1">Multi-pass membrane protein</topology>
    </subcellularLocation>
</comment>
<keyword evidence="4 6" id="KW-1133">Transmembrane helix</keyword>
<evidence type="ECO:0008006" key="9">
    <source>
        <dbReference type="Google" id="ProtNLM"/>
    </source>
</evidence>
<evidence type="ECO:0000256" key="4">
    <source>
        <dbReference type="ARBA" id="ARBA00022989"/>
    </source>
</evidence>
<comment type="similarity">
    <text evidence="2">Belongs to the TMEM129 family.</text>
</comment>
<feature type="transmembrane region" description="Helical" evidence="6">
    <location>
        <begin position="65"/>
        <end position="87"/>
    </location>
</feature>
<keyword evidence="8" id="KW-1185">Reference proteome</keyword>
<proteinExistence type="inferred from homology"/>
<dbReference type="InterPro" id="IPR018801">
    <property type="entry name" value="TM129"/>
</dbReference>
<evidence type="ECO:0000256" key="5">
    <source>
        <dbReference type="ARBA" id="ARBA00023136"/>
    </source>
</evidence>
<dbReference type="GO" id="GO:0005783">
    <property type="term" value="C:endoplasmic reticulum"/>
    <property type="evidence" value="ECO:0007669"/>
    <property type="project" value="TreeGrafter"/>
</dbReference>
<keyword evidence="5 6" id="KW-0472">Membrane</keyword>
<dbReference type="PANTHER" id="PTHR31322:SF2">
    <property type="entry name" value="E3 UBIQUITIN-PROTEIN LIGASE TM129"/>
    <property type="match status" value="1"/>
</dbReference>
<dbReference type="GO" id="GO:0016567">
    <property type="term" value="P:protein ubiquitination"/>
    <property type="evidence" value="ECO:0007669"/>
    <property type="project" value="InterPro"/>
</dbReference>
<evidence type="ECO:0000313" key="8">
    <source>
        <dbReference type="Proteomes" id="UP001497497"/>
    </source>
</evidence>
<dbReference type="Proteomes" id="UP001497497">
    <property type="component" value="Unassembled WGS sequence"/>
</dbReference>
<evidence type="ECO:0000256" key="1">
    <source>
        <dbReference type="ARBA" id="ARBA00004141"/>
    </source>
</evidence>
<gene>
    <name evidence="7" type="ORF">GSLYS_00013397001</name>
</gene>
<dbReference type="EMBL" id="CAXITT010000349">
    <property type="protein sequence ID" value="CAL1539664.1"/>
    <property type="molecule type" value="Genomic_DNA"/>
</dbReference>